<accession>A0A8S9H6V6</accession>
<dbReference type="AlphaFoldDB" id="A0A8S9H6V6"/>
<comment type="caution">
    <text evidence="2">The sequence shown here is derived from an EMBL/GenBank/DDBJ whole genome shotgun (WGS) entry which is preliminary data.</text>
</comment>
<dbReference type="Pfam" id="PF13456">
    <property type="entry name" value="RVT_3"/>
    <property type="match status" value="1"/>
</dbReference>
<dbReference type="GO" id="GO:0004523">
    <property type="term" value="F:RNA-DNA hybrid ribonuclease activity"/>
    <property type="evidence" value="ECO:0007669"/>
    <property type="project" value="InterPro"/>
</dbReference>
<organism evidence="2 3">
    <name type="scientific">Brassica cretica</name>
    <name type="common">Mustard</name>
    <dbReference type="NCBI Taxonomy" id="69181"/>
    <lineage>
        <taxon>Eukaryota</taxon>
        <taxon>Viridiplantae</taxon>
        <taxon>Streptophyta</taxon>
        <taxon>Embryophyta</taxon>
        <taxon>Tracheophyta</taxon>
        <taxon>Spermatophyta</taxon>
        <taxon>Magnoliopsida</taxon>
        <taxon>eudicotyledons</taxon>
        <taxon>Gunneridae</taxon>
        <taxon>Pentapetalae</taxon>
        <taxon>rosids</taxon>
        <taxon>malvids</taxon>
        <taxon>Brassicales</taxon>
        <taxon>Brassicaceae</taxon>
        <taxon>Brassiceae</taxon>
        <taxon>Brassica</taxon>
    </lineage>
</organism>
<dbReference type="CDD" id="cd06222">
    <property type="entry name" value="RNase_H_like"/>
    <property type="match status" value="1"/>
</dbReference>
<dbReference type="PANTHER" id="PTHR47074:SF11">
    <property type="entry name" value="REVERSE TRANSCRIPTASE-LIKE PROTEIN"/>
    <property type="match status" value="1"/>
</dbReference>
<dbReference type="PANTHER" id="PTHR47074">
    <property type="entry name" value="BNAC02G40300D PROTEIN"/>
    <property type="match status" value="1"/>
</dbReference>
<evidence type="ECO:0000259" key="1">
    <source>
        <dbReference type="Pfam" id="PF13456"/>
    </source>
</evidence>
<evidence type="ECO:0000313" key="3">
    <source>
        <dbReference type="Proteomes" id="UP000712281"/>
    </source>
</evidence>
<name>A0A8S9H6V6_BRACR</name>
<dbReference type="InterPro" id="IPR002156">
    <property type="entry name" value="RNaseH_domain"/>
</dbReference>
<dbReference type="InterPro" id="IPR044730">
    <property type="entry name" value="RNase_H-like_dom_plant"/>
</dbReference>
<dbReference type="Proteomes" id="UP000712281">
    <property type="component" value="Unassembled WGS sequence"/>
</dbReference>
<evidence type="ECO:0000313" key="2">
    <source>
        <dbReference type="EMBL" id="KAF2554325.1"/>
    </source>
</evidence>
<proteinExistence type="predicted"/>
<dbReference type="SUPFAM" id="SSF53098">
    <property type="entry name" value="Ribonuclease H-like"/>
    <property type="match status" value="1"/>
</dbReference>
<dbReference type="InterPro" id="IPR012337">
    <property type="entry name" value="RNaseH-like_sf"/>
</dbReference>
<sequence>MALGPYLLILEQASRPHRPLPQPQTPADAITVRTDAVWLPVRNLAGLGWVVLSSPCNIPHKKHLEFVASPLMAEGLALRKAVRSCALDKMEIVSFESDSAQLIKAINKRNCVPELYGVISDILSFAAVFKSAYFSWTPREWNILADTLAKEVLFVGEPLVVDGALMSPN</sequence>
<dbReference type="InterPro" id="IPR052929">
    <property type="entry name" value="RNase_H-like_EbsB-rel"/>
</dbReference>
<gene>
    <name evidence="2" type="ORF">F2Q68_00037095</name>
</gene>
<dbReference type="GO" id="GO:0003676">
    <property type="term" value="F:nucleic acid binding"/>
    <property type="evidence" value="ECO:0007669"/>
    <property type="project" value="InterPro"/>
</dbReference>
<reference evidence="2" key="1">
    <citation type="submission" date="2019-12" db="EMBL/GenBank/DDBJ databases">
        <title>Genome sequencing and annotation of Brassica cretica.</title>
        <authorList>
            <person name="Studholme D.J."/>
            <person name="Sarris P.F."/>
        </authorList>
    </citation>
    <scope>NUCLEOTIDE SEQUENCE</scope>
    <source>
        <strain evidence="2">PFS-001/15</strain>
        <tissue evidence="2">Leaf</tissue>
    </source>
</reference>
<protein>
    <recommendedName>
        <fullName evidence="1">RNase H type-1 domain-containing protein</fullName>
    </recommendedName>
</protein>
<dbReference type="InterPro" id="IPR036397">
    <property type="entry name" value="RNaseH_sf"/>
</dbReference>
<feature type="domain" description="RNase H type-1" evidence="1">
    <location>
        <begin position="34"/>
        <end position="151"/>
    </location>
</feature>
<dbReference type="EMBL" id="QGKW02001988">
    <property type="protein sequence ID" value="KAF2554325.1"/>
    <property type="molecule type" value="Genomic_DNA"/>
</dbReference>
<dbReference type="Gene3D" id="3.30.420.10">
    <property type="entry name" value="Ribonuclease H-like superfamily/Ribonuclease H"/>
    <property type="match status" value="1"/>
</dbReference>